<sequence length="178" mass="21134">MNQILNKIHIIGSVGSGKSTLARTLSSRLNIPYYELDNVVWLRTPNGDVRNSQEVRDATLHTIITSDQWIVEGVHHQWVQASFEKAELIIYLDTPIWSRNYRILKRYVVERLGLKKGNYKQSLSMLKRMYQWNYQYDVRSKPEIMRLLQPFQEKLFILQDNRDIEHIGKMNVKEMNVQ</sequence>
<dbReference type="RefSeq" id="WP_132417669.1">
    <property type="nucleotide sequence ID" value="NZ_SKFG01000006.1"/>
</dbReference>
<dbReference type="PANTHER" id="PTHR37816">
    <property type="entry name" value="YALI0E33011P"/>
    <property type="match status" value="1"/>
</dbReference>
<keyword evidence="2" id="KW-1185">Reference proteome</keyword>
<dbReference type="SUPFAM" id="SSF52540">
    <property type="entry name" value="P-loop containing nucleoside triphosphate hydrolases"/>
    <property type="match status" value="1"/>
</dbReference>
<protein>
    <submittedName>
        <fullName evidence="1">DNA topology modulation protein FlaR</fullName>
    </submittedName>
</protein>
<dbReference type="InterPro" id="IPR052922">
    <property type="entry name" value="Cytidylate_Kinase-2"/>
</dbReference>
<organism evidence="1 2">
    <name type="scientific">Paenibacillus albiflavus</name>
    <dbReference type="NCBI Taxonomy" id="2545760"/>
    <lineage>
        <taxon>Bacteria</taxon>
        <taxon>Bacillati</taxon>
        <taxon>Bacillota</taxon>
        <taxon>Bacilli</taxon>
        <taxon>Bacillales</taxon>
        <taxon>Paenibacillaceae</taxon>
        <taxon>Paenibacillus</taxon>
    </lineage>
</organism>
<accession>A0A4V2WP66</accession>
<dbReference type="InterPro" id="IPR027417">
    <property type="entry name" value="P-loop_NTPase"/>
</dbReference>
<gene>
    <name evidence="1" type="ORF">E0485_08910</name>
</gene>
<dbReference type="Pfam" id="PF13238">
    <property type="entry name" value="AAA_18"/>
    <property type="match status" value="1"/>
</dbReference>
<evidence type="ECO:0000313" key="1">
    <source>
        <dbReference type="EMBL" id="TCZ78232.1"/>
    </source>
</evidence>
<proteinExistence type="predicted"/>
<name>A0A4V2WP66_9BACL</name>
<reference evidence="1 2" key="1">
    <citation type="submission" date="2019-03" db="EMBL/GenBank/DDBJ databases">
        <authorList>
            <person name="Kim M.K.M."/>
        </authorList>
    </citation>
    <scope>NUCLEOTIDE SEQUENCE [LARGE SCALE GENOMIC DNA]</scope>
    <source>
        <strain evidence="1 2">18JY21-1</strain>
    </source>
</reference>
<comment type="caution">
    <text evidence="1">The sequence shown here is derived from an EMBL/GenBank/DDBJ whole genome shotgun (WGS) entry which is preliminary data.</text>
</comment>
<dbReference type="EMBL" id="SKFG01000006">
    <property type="protein sequence ID" value="TCZ78232.1"/>
    <property type="molecule type" value="Genomic_DNA"/>
</dbReference>
<dbReference type="PANTHER" id="PTHR37816:SF2">
    <property type="entry name" value="DNA TOPOLOGY MODULATION PROTEIN FLAR-RELATED PROTEIN"/>
    <property type="match status" value="1"/>
</dbReference>
<evidence type="ECO:0000313" key="2">
    <source>
        <dbReference type="Proteomes" id="UP000295418"/>
    </source>
</evidence>
<dbReference type="Proteomes" id="UP000295418">
    <property type="component" value="Unassembled WGS sequence"/>
</dbReference>
<dbReference type="OrthoDB" id="1201990at2"/>
<dbReference type="Gene3D" id="3.40.50.300">
    <property type="entry name" value="P-loop containing nucleotide triphosphate hydrolases"/>
    <property type="match status" value="1"/>
</dbReference>
<dbReference type="AlphaFoldDB" id="A0A4V2WP66"/>